<dbReference type="Proteomes" id="UP000257323">
    <property type="component" value="Unassembled WGS sequence"/>
</dbReference>
<evidence type="ECO:0000313" key="2">
    <source>
        <dbReference type="Proteomes" id="UP000257323"/>
    </source>
</evidence>
<name>A0A3E2BQ66_9BACT</name>
<gene>
    <name evidence="1" type="ORF">OP8BY_0865</name>
</gene>
<accession>A0A3E2BQ66</accession>
<proteinExistence type="predicted"/>
<sequence>MSLLASILVGITLAGQQATVSPPQVDPFYLRLFDDGLAAFNRNDFEEAFENLKIAAFGLMDEPDLLGEAFVYLTLSAYNLKKTDQVEYYLREISRFKLNNRIRSSRLPDKIKDQFARIQSSFKNSLTG</sequence>
<organism evidence="1 2">
    <name type="scientific">Candidatus Saccharicenans subterraneus</name>
    <dbReference type="NCBI Taxonomy" id="2508984"/>
    <lineage>
        <taxon>Bacteria</taxon>
        <taxon>Candidatus Aminicenantota</taxon>
        <taxon>Candidatus Aminicenantia</taxon>
        <taxon>Candidatus Aminicenantales</taxon>
        <taxon>Candidatus Saccharicenantaceae</taxon>
        <taxon>Candidatus Saccharicenans</taxon>
    </lineage>
</organism>
<dbReference type="EMBL" id="QUAH01000001">
    <property type="protein sequence ID" value="RFT16923.1"/>
    <property type="molecule type" value="Genomic_DNA"/>
</dbReference>
<protein>
    <submittedName>
        <fullName evidence="1">Uncharacterized protein</fullName>
    </submittedName>
</protein>
<reference evidence="1 2" key="1">
    <citation type="submission" date="2018-08" db="EMBL/GenBank/DDBJ databases">
        <title>Genome analysis of the thermophilic bacterium of the candidate phylum Aminicenantes from deep subsurface aquifer revealed its physiology and ecological role.</title>
        <authorList>
            <person name="Kadnikov V.V."/>
            <person name="Mardanov A.V."/>
            <person name="Beletsky A.V."/>
            <person name="Karnachuk O.V."/>
            <person name="Ravin N.V."/>
        </authorList>
    </citation>
    <scope>NUCLEOTIDE SEQUENCE [LARGE SCALE GENOMIC DNA]</scope>
    <source>
        <strain evidence="1">BY38</strain>
    </source>
</reference>
<evidence type="ECO:0000313" key="1">
    <source>
        <dbReference type="EMBL" id="RFT16923.1"/>
    </source>
</evidence>
<comment type="caution">
    <text evidence="1">The sequence shown here is derived from an EMBL/GenBank/DDBJ whole genome shotgun (WGS) entry which is preliminary data.</text>
</comment>
<dbReference type="AlphaFoldDB" id="A0A3E2BQ66"/>